<feature type="domain" description="Leucine-rich repeat-containing N-terminal plant-type" evidence="10">
    <location>
        <begin position="47"/>
        <end position="83"/>
    </location>
</feature>
<keyword evidence="2" id="KW-0433">Leucine-rich repeat</keyword>
<feature type="chain" id="PRO_5013848084" description="Leucine-rich repeat-containing N-terminal plant-type domain-containing protein" evidence="9">
    <location>
        <begin position="20"/>
        <end position="134"/>
    </location>
</feature>
<keyword evidence="5" id="KW-0677">Repeat</keyword>
<organism evidence="11 12">
    <name type="scientific">Capsicum baccatum</name>
    <name type="common">Peruvian pepper</name>
    <dbReference type="NCBI Taxonomy" id="33114"/>
    <lineage>
        <taxon>Eukaryota</taxon>
        <taxon>Viridiplantae</taxon>
        <taxon>Streptophyta</taxon>
        <taxon>Embryophyta</taxon>
        <taxon>Tracheophyta</taxon>
        <taxon>Spermatophyta</taxon>
        <taxon>Magnoliopsida</taxon>
        <taxon>eudicotyledons</taxon>
        <taxon>Gunneridae</taxon>
        <taxon>Pentapetalae</taxon>
        <taxon>asterids</taxon>
        <taxon>lamiids</taxon>
        <taxon>Solanales</taxon>
        <taxon>Solanaceae</taxon>
        <taxon>Solanoideae</taxon>
        <taxon>Capsiceae</taxon>
        <taxon>Capsicum</taxon>
    </lineage>
</organism>
<evidence type="ECO:0000256" key="1">
    <source>
        <dbReference type="ARBA" id="ARBA00004479"/>
    </source>
</evidence>
<accession>A0A2G2WSK2</accession>
<reference evidence="12" key="2">
    <citation type="journal article" date="2017" name="J. Anim. Genet.">
        <title>Multiple reference genome sequences of hot pepper reveal the massive evolution of plant disease resistance genes by retroduplication.</title>
        <authorList>
            <person name="Kim S."/>
            <person name="Park J."/>
            <person name="Yeom S.-I."/>
            <person name="Kim Y.-M."/>
            <person name="Seo E."/>
            <person name="Kim K.-T."/>
            <person name="Kim M.-S."/>
            <person name="Lee J.M."/>
            <person name="Cheong K."/>
            <person name="Shin H.-S."/>
            <person name="Kim S.-B."/>
            <person name="Han K."/>
            <person name="Lee J."/>
            <person name="Park M."/>
            <person name="Lee H.-A."/>
            <person name="Lee H.-Y."/>
            <person name="Lee Y."/>
            <person name="Oh S."/>
            <person name="Lee J.H."/>
            <person name="Choi E."/>
            <person name="Choi E."/>
            <person name="Lee S.E."/>
            <person name="Jeon J."/>
            <person name="Kim H."/>
            <person name="Choi G."/>
            <person name="Song H."/>
            <person name="Lee J."/>
            <person name="Lee S.-C."/>
            <person name="Kwon J.-K."/>
            <person name="Lee H.-Y."/>
            <person name="Koo N."/>
            <person name="Hong Y."/>
            <person name="Kim R.W."/>
            <person name="Kang W.-H."/>
            <person name="Huh J.H."/>
            <person name="Kang B.-C."/>
            <person name="Yang T.-J."/>
            <person name="Lee Y.-H."/>
            <person name="Bennetzen J.L."/>
            <person name="Choi D."/>
        </authorList>
    </citation>
    <scope>NUCLEOTIDE SEQUENCE [LARGE SCALE GENOMIC DNA]</scope>
    <source>
        <strain evidence="12">cv. PBC81</strain>
    </source>
</reference>
<evidence type="ECO:0000313" key="11">
    <source>
        <dbReference type="EMBL" id="PHT48150.1"/>
    </source>
</evidence>
<comment type="caution">
    <text evidence="11">The sequence shown here is derived from an EMBL/GenBank/DDBJ whole genome shotgun (WGS) entry which is preliminary data.</text>
</comment>
<dbReference type="Proteomes" id="UP000224567">
    <property type="component" value="Unassembled WGS sequence"/>
</dbReference>
<proteinExistence type="predicted"/>
<comment type="subcellular location">
    <subcellularLocation>
        <location evidence="1">Membrane</location>
        <topology evidence="1">Single-pass type I membrane protein</topology>
    </subcellularLocation>
</comment>
<dbReference type="GO" id="GO:0016020">
    <property type="term" value="C:membrane"/>
    <property type="evidence" value="ECO:0007669"/>
    <property type="project" value="UniProtKB-SubCell"/>
</dbReference>
<evidence type="ECO:0000256" key="3">
    <source>
        <dbReference type="ARBA" id="ARBA00022692"/>
    </source>
</evidence>
<dbReference type="InterPro" id="IPR046956">
    <property type="entry name" value="RLP23-like"/>
</dbReference>
<keyword evidence="6" id="KW-1133">Transmembrane helix</keyword>
<evidence type="ECO:0000256" key="2">
    <source>
        <dbReference type="ARBA" id="ARBA00022614"/>
    </source>
</evidence>
<evidence type="ECO:0000256" key="4">
    <source>
        <dbReference type="ARBA" id="ARBA00022729"/>
    </source>
</evidence>
<keyword evidence="3" id="KW-0812">Transmembrane</keyword>
<evidence type="ECO:0000259" key="10">
    <source>
        <dbReference type="Pfam" id="PF08263"/>
    </source>
</evidence>
<evidence type="ECO:0000256" key="8">
    <source>
        <dbReference type="ARBA" id="ARBA00023180"/>
    </source>
</evidence>
<dbReference type="EMBL" id="MLFT02000005">
    <property type="protein sequence ID" value="PHT48150.1"/>
    <property type="molecule type" value="Genomic_DNA"/>
</dbReference>
<keyword evidence="8" id="KW-0325">Glycoprotein</keyword>
<dbReference type="Gene3D" id="3.80.10.10">
    <property type="entry name" value="Ribonuclease Inhibitor"/>
    <property type="match status" value="1"/>
</dbReference>
<dbReference type="InterPro" id="IPR013210">
    <property type="entry name" value="LRR_N_plant-typ"/>
</dbReference>
<gene>
    <name evidence="11" type="ORF">CQW23_12358</name>
</gene>
<protein>
    <recommendedName>
        <fullName evidence="10">Leucine-rich repeat-containing N-terminal plant-type domain-containing protein</fullName>
    </recommendedName>
</protein>
<sequence>MSCCKILVALLILLLQSFAIPILTEATKTVSLPFANTNEDKVRCVKRERDALLTFKQSLTDPSGRLASWVGKECCTWKDIYCDIQTGNVIRLDLNDRSNNCDWKKMDSLSTSNSSCLGGKISHALLELHYLEYL</sequence>
<name>A0A2G2WSK2_CAPBA</name>
<dbReference type="Pfam" id="PF08263">
    <property type="entry name" value="LRRNT_2"/>
    <property type="match status" value="1"/>
</dbReference>
<evidence type="ECO:0000313" key="12">
    <source>
        <dbReference type="Proteomes" id="UP000224567"/>
    </source>
</evidence>
<dbReference type="PANTHER" id="PTHR48063:SF90">
    <property type="entry name" value="OS11G0565920 PROTEIN"/>
    <property type="match status" value="1"/>
</dbReference>
<dbReference type="OrthoDB" id="1748632at2759"/>
<evidence type="ECO:0000256" key="7">
    <source>
        <dbReference type="ARBA" id="ARBA00023136"/>
    </source>
</evidence>
<dbReference type="InterPro" id="IPR032675">
    <property type="entry name" value="LRR_dom_sf"/>
</dbReference>
<evidence type="ECO:0000256" key="5">
    <source>
        <dbReference type="ARBA" id="ARBA00022737"/>
    </source>
</evidence>
<feature type="signal peptide" evidence="9">
    <location>
        <begin position="1"/>
        <end position="19"/>
    </location>
</feature>
<keyword evidence="12" id="KW-1185">Reference proteome</keyword>
<keyword evidence="7" id="KW-0472">Membrane</keyword>
<dbReference type="PANTHER" id="PTHR48063">
    <property type="entry name" value="LRR RECEPTOR-LIKE KINASE"/>
    <property type="match status" value="1"/>
</dbReference>
<dbReference type="STRING" id="33114.A0A2G2WSK2"/>
<evidence type="ECO:0000256" key="9">
    <source>
        <dbReference type="SAM" id="SignalP"/>
    </source>
</evidence>
<reference evidence="11 12" key="1">
    <citation type="journal article" date="2017" name="Genome Biol.">
        <title>New reference genome sequences of hot pepper reveal the massive evolution of plant disease-resistance genes by retroduplication.</title>
        <authorList>
            <person name="Kim S."/>
            <person name="Park J."/>
            <person name="Yeom S.I."/>
            <person name="Kim Y.M."/>
            <person name="Seo E."/>
            <person name="Kim K.T."/>
            <person name="Kim M.S."/>
            <person name="Lee J.M."/>
            <person name="Cheong K."/>
            <person name="Shin H.S."/>
            <person name="Kim S.B."/>
            <person name="Han K."/>
            <person name="Lee J."/>
            <person name="Park M."/>
            <person name="Lee H.A."/>
            <person name="Lee H.Y."/>
            <person name="Lee Y."/>
            <person name="Oh S."/>
            <person name="Lee J.H."/>
            <person name="Choi E."/>
            <person name="Choi E."/>
            <person name="Lee S.E."/>
            <person name="Jeon J."/>
            <person name="Kim H."/>
            <person name="Choi G."/>
            <person name="Song H."/>
            <person name="Lee J."/>
            <person name="Lee S.C."/>
            <person name="Kwon J.K."/>
            <person name="Lee H.Y."/>
            <person name="Koo N."/>
            <person name="Hong Y."/>
            <person name="Kim R.W."/>
            <person name="Kang W.H."/>
            <person name="Huh J.H."/>
            <person name="Kang B.C."/>
            <person name="Yang T.J."/>
            <person name="Lee Y.H."/>
            <person name="Bennetzen J.L."/>
            <person name="Choi D."/>
        </authorList>
    </citation>
    <scope>NUCLEOTIDE SEQUENCE [LARGE SCALE GENOMIC DNA]</scope>
    <source>
        <strain evidence="12">cv. PBC81</strain>
    </source>
</reference>
<evidence type="ECO:0000256" key="6">
    <source>
        <dbReference type="ARBA" id="ARBA00022989"/>
    </source>
</evidence>
<dbReference type="AlphaFoldDB" id="A0A2G2WSK2"/>
<keyword evidence="4 9" id="KW-0732">Signal</keyword>